<dbReference type="EMBL" id="CP002329">
    <property type="protein sequence ID" value="AEF37886.1"/>
    <property type="molecule type" value="Genomic_DNA"/>
</dbReference>
<gene>
    <name evidence="1" type="ordered locus">JDM601_3886</name>
</gene>
<organism evidence="1 2">
    <name type="scientific">Mycolicibacter sinensis (strain JDM601)</name>
    <name type="common">Mycobacterium sinense</name>
    <dbReference type="NCBI Taxonomy" id="875328"/>
    <lineage>
        <taxon>Bacteria</taxon>
        <taxon>Bacillati</taxon>
        <taxon>Actinomycetota</taxon>
        <taxon>Actinomycetes</taxon>
        <taxon>Mycobacteriales</taxon>
        <taxon>Mycobacteriaceae</taxon>
        <taxon>Mycolicibacter</taxon>
    </lineage>
</organism>
<dbReference type="KEGG" id="mjd:JDM601_3886"/>
<accession>F5YS88</accession>
<proteinExistence type="predicted"/>
<dbReference type="Proteomes" id="UP000009224">
    <property type="component" value="Chromosome"/>
</dbReference>
<dbReference type="HOGENOM" id="CLU_3120101_0_0_11"/>
<reference evidence="1 2" key="1">
    <citation type="journal article" date="2011" name="J. Bacteriol.">
        <title>Complete genome sequence of a novel clinical isolate, the nontuberculous Mycobacterium strain JDM601.</title>
        <authorList>
            <person name="Zhang Z.Y."/>
            <person name="Sun Z.Q."/>
            <person name="Wang Z.L."/>
            <person name="Wen Z.L."/>
            <person name="Sun Q.W."/>
            <person name="Zhu Z.Q."/>
            <person name="Song Y.Z."/>
            <person name="Zhao J.W."/>
            <person name="Wang H.H."/>
            <person name="Zhang S.L."/>
            <person name="Guo X.K."/>
        </authorList>
    </citation>
    <scope>NUCLEOTIDE SEQUENCE [LARGE SCALE GENOMIC DNA]</scope>
    <source>
        <strain evidence="1 2">JDM601</strain>
    </source>
</reference>
<evidence type="ECO:0000313" key="1">
    <source>
        <dbReference type="EMBL" id="AEF37886.1"/>
    </source>
</evidence>
<keyword evidence="2" id="KW-1185">Reference proteome</keyword>
<evidence type="ECO:0000313" key="2">
    <source>
        <dbReference type="Proteomes" id="UP000009224"/>
    </source>
</evidence>
<dbReference type="AlphaFoldDB" id="F5YS88"/>
<sequence length="50" mass="5619">MVEHPRLFLREDDNPAGPVGKSFEHRCLPALPHHRYLVGLGSAARTCRPL</sequence>
<protein>
    <submittedName>
        <fullName evidence="1">Uncharacterized protein</fullName>
    </submittedName>
</protein>
<name>F5YS88_MYCSD</name>